<sequence>MTGRIEQQLKDIHGNIVANVKNWMVANQSVLKAYSVTLHQYGVDHIAFENELISQAIAVVNRSSTDDAGGNLRSFLSGHLTSDLVPAPNGIGALVIEVASSVYNKRIKGVIVEPSDLTIEKRVRHQVKGILEDSAIPHADQVLNHVVKTICDSGVTTPRGVGLAVRAFFTADPKANVYHIEAVLWELVSDGLQLEYNGLTDPDTIAQQLANLKQFQYSEGVNIVNIRPLVIKATMDPKPKVDTKPKVAMLELNEHFYRTVCNDDELVISREYGIHPVSEMPMQGAWVLRNYHTGEFIDSDRYWNDLTERHNLEVAVK</sequence>
<dbReference type="KEGG" id="vg:6372292"/>
<evidence type="ECO:0000313" key="1">
    <source>
        <dbReference type="EMBL" id="ABY63005.1"/>
    </source>
</evidence>
<evidence type="ECO:0000313" key="2">
    <source>
        <dbReference type="Proteomes" id="UP000002421"/>
    </source>
</evidence>
<dbReference type="OrthoDB" id="40622at10239"/>
<protein>
    <submittedName>
        <fullName evidence="1">Uncharacterized protein</fullName>
    </submittedName>
</protein>
<keyword evidence="2" id="KW-1185">Reference proteome</keyword>
<reference evidence="1 2" key="1">
    <citation type="journal article" date="2008" name="Virology">
        <title>Characterization of Pseudomonas chlororaphis myovirus 201varphi2-1 via genomic sequencing, mass spectrometry, and electron microscopy.</title>
        <authorList>
            <person name="Thomas J.A."/>
            <person name="Rolando M.R."/>
            <person name="Carroll C.A."/>
            <person name="Shen P.S."/>
            <person name="Belnap D.M."/>
            <person name="Weintraub S.T."/>
            <person name="Serwer P."/>
            <person name="Hardies S.C."/>
        </authorList>
    </citation>
    <scope>NUCLEOTIDE SEQUENCE</scope>
</reference>
<organism evidence="1 2">
    <name type="scientific">Pseudomonas phage 201phi2-1</name>
    <name type="common">Pseudomonas chlororaphis phage 201phi2-1</name>
    <dbReference type="NCBI Taxonomy" id="198110"/>
    <lineage>
        <taxon>Viruses</taxon>
        <taxon>Duplodnaviria</taxon>
        <taxon>Heunggongvirae</taxon>
        <taxon>Uroviricota</taxon>
        <taxon>Caudoviricetes</taxon>
        <taxon>Chimalliviridae</taxon>
        <taxon>Serwervirus</taxon>
        <taxon>Serwervirus 201phi21</taxon>
    </lineage>
</organism>
<accession>B3FJ38</accession>
<proteinExistence type="predicted"/>
<dbReference type="EMBL" id="EU197055">
    <property type="protein sequence ID" value="ABY63005.1"/>
    <property type="molecule type" value="Genomic_DNA"/>
</dbReference>
<dbReference type="RefSeq" id="YP_001956899.1">
    <property type="nucleotide sequence ID" value="NC_010821.1"/>
</dbReference>
<name>B3FJ38_BP201</name>
<dbReference type="Proteomes" id="UP000002421">
    <property type="component" value="Segment"/>
</dbReference>
<gene>
    <name evidence="1" type="ORF">201phi2-1p175</name>
</gene>
<organismHost>
    <name type="scientific">Pseudomonas chlororaphis</name>
    <dbReference type="NCBI Taxonomy" id="587753"/>
</organismHost>